<sequence length="225" mass="26489">MNLLLYCLSFGIILYFFSKFHKTSIRKEKLKYGFFSALYILFVISYNPYFDWKVWILIALLIYCVLDDILHKEFNILIPLFVSIGLLIIERNIIMTTAIIFVFLAFYLFALVIHFLKSSTEKKNNVSAKDNKTEIKTVSRKKPFTFIAKVFSRNSGMGEGDPWIICSFLLLIHFNNWIIYLFLNWILIALFFIVNRFIKQPRKSIPLAPILLLSLTMLLLVNKFL</sequence>
<feature type="transmembrane region" description="Helical" evidence="1">
    <location>
        <begin position="205"/>
        <end position="224"/>
    </location>
</feature>
<protein>
    <recommendedName>
        <fullName evidence="4">Prepilin type IV endopeptidase peptidase domain-containing protein</fullName>
    </recommendedName>
</protein>
<dbReference type="RefSeq" id="WP_316910930.1">
    <property type="nucleotide sequence ID" value="NZ_JAPTGD010000002.1"/>
</dbReference>
<feature type="transmembrane region" description="Helical" evidence="1">
    <location>
        <begin position="30"/>
        <end position="46"/>
    </location>
</feature>
<keyword evidence="1" id="KW-1133">Transmembrane helix</keyword>
<accession>A0AAX6NDH3</accession>
<keyword evidence="1" id="KW-0472">Membrane</keyword>
<evidence type="ECO:0000313" key="2">
    <source>
        <dbReference type="EMBL" id="MDU9693710.1"/>
    </source>
</evidence>
<gene>
    <name evidence="2" type="ORF">O0Q50_21265</name>
</gene>
<evidence type="ECO:0000313" key="3">
    <source>
        <dbReference type="Proteomes" id="UP001269400"/>
    </source>
</evidence>
<evidence type="ECO:0000256" key="1">
    <source>
        <dbReference type="SAM" id="Phobius"/>
    </source>
</evidence>
<dbReference type="EMBL" id="JAPTGD010000002">
    <property type="protein sequence ID" value="MDU9693710.1"/>
    <property type="molecule type" value="Genomic_DNA"/>
</dbReference>
<proteinExistence type="predicted"/>
<dbReference type="Proteomes" id="UP001269400">
    <property type="component" value="Unassembled WGS sequence"/>
</dbReference>
<organism evidence="2 3">
    <name type="scientific">Priestia aryabhattai</name>
    <name type="common">Bacillus aryabhattai</name>
    <dbReference type="NCBI Taxonomy" id="412384"/>
    <lineage>
        <taxon>Bacteria</taxon>
        <taxon>Bacillati</taxon>
        <taxon>Bacillota</taxon>
        <taxon>Bacilli</taxon>
        <taxon>Bacillales</taxon>
        <taxon>Bacillaceae</taxon>
        <taxon>Priestia</taxon>
    </lineage>
</organism>
<feature type="transmembrane region" description="Helical" evidence="1">
    <location>
        <begin position="92"/>
        <end position="116"/>
    </location>
</feature>
<feature type="transmembrane region" description="Helical" evidence="1">
    <location>
        <begin position="177"/>
        <end position="198"/>
    </location>
</feature>
<comment type="caution">
    <text evidence="2">The sequence shown here is derived from an EMBL/GenBank/DDBJ whole genome shotgun (WGS) entry which is preliminary data.</text>
</comment>
<name>A0AAX6NDH3_PRIAR</name>
<evidence type="ECO:0008006" key="4">
    <source>
        <dbReference type="Google" id="ProtNLM"/>
    </source>
</evidence>
<reference evidence="2" key="2">
    <citation type="submission" date="2022-12" db="EMBL/GenBank/DDBJ databases">
        <authorList>
            <person name="Dechsakulwatana C."/>
            <person name="Rungsihiranrut A."/>
            <person name="Muangchinda C."/>
            <person name="Ningthoujam R."/>
            <person name="Klankeo P."/>
            <person name="Pinyakong O."/>
        </authorList>
    </citation>
    <scope>NUCLEOTIDE SEQUENCE</scope>
    <source>
        <strain evidence="2">TL01-2</strain>
    </source>
</reference>
<keyword evidence="1" id="KW-0812">Transmembrane</keyword>
<reference evidence="2" key="1">
    <citation type="journal article" date="2022" name="J Environ Chem Eng">
        <title>Biodegradation of petroleum oil using a constructed nonpathogenic and heavy metal-tolerant bacterial consortium isolated from marine sponges.</title>
        <authorList>
            <person name="Dechsakulwatana C."/>
            <person name="Rungsihiranrut A."/>
            <person name="Muangchinda C."/>
            <person name="Ningthoujam R."/>
            <person name="Klankeo P."/>
            <person name="Pinyakong O."/>
        </authorList>
    </citation>
    <scope>NUCLEOTIDE SEQUENCE</scope>
    <source>
        <strain evidence="2">TL01-2</strain>
    </source>
</reference>
<dbReference type="AlphaFoldDB" id="A0AAX6NDH3"/>